<dbReference type="SUPFAM" id="SSF52096">
    <property type="entry name" value="ClpP/crotonase"/>
    <property type="match status" value="1"/>
</dbReference>
<dbReference type="Pfam" id="PF00378">
    <property type="entry name" value="ECH_1"/>
    <property type="match status" value="1"/>
</dbReference>
<dbReference type="PANTHER" id="PTHR43802">
    <property type="entry name" value="ENOYL-COA HYDRATASE"/>
    <property type="match status" value="1"/>
</dbReference>
<dbReference type="Gene3D" id="1.10.12.10">
    <property type="entry name" value="Lyase 2-enoyl-coa Hydratase, Chain A, domain 2"/>
    <property type="match status" value="1"/>
</dbReference>
<dbReference type="CDD" id="cd06558">
    <property type="entry name" value="crotonase-like"/>
    <property type="match status" value="1"/>
</dbReference>
<dbReference type="Gene3D" id="3.90.226.10">
    <property type="entry name" value="2-enoyl-CoA Hydratase, Chain A, domain 1"/>
    <property type="match status" value="1"/>
</dbReference>
<keyword evidence="3" id="KW-1185">Reference proteome</keyword>
<evidence type="ECO:0000313" key="3">
    <source>
        <dbReference type="Proteomes" id="UP000467322"/>
    </source>
</evidence>
<dbReference type="Proteomes" id="UP000467322">
    <property type="component" value="Unassembled WGS sequence"/>
</dbReference>
<dbReference type="InterPro" id="IPR001753">
    <property type="entry name" value="Enoyl-CoA_hydra/iso"/>
</dbReference>
<organism evidence="2 3">
    <name type="scientific">Maritimibacter harenae</name>
    <dbReference type="NCBI Taxonomy" id="2606218"/>
    <lineage>
        <taxon>Bacteria</taxon>
        <taxon>Pseudomonadati</taxon>
        <taxon>Pseudomonadota</taxon>
        <taxon>Alphaproteobacteria</taxon>
        <taxon>Rhodobacterales</taxon>
        <taxon>Roseobacteraceae</taxon>
        <taxon>Maritimibacter</taxon>
    </lineage>
</organism>
<dbReference type="RefSeq" id="WP_161352688.1">
    <property type="nucleotide sequence ID" value="NZ_WTUX01000019.1"/>
</dbReference>
<dbReference type="InterPro" id="IPR014748">
    <property type="entry name" value="Enoyl-CoA_hydra_C"/>
</dbReference>
<protein>
    <submittedName>
        <fullName evidence="2">Enoyl-CoA hydratase/isomerase family protein</fullName>
    </submittedName>
</protein>
<gene>
    <name evidence="2" type="ORF">GQE99_16275</name>
</gene>
<keyword evidence="2" id="KW-0413">Isomerase</keyword>
<sequence>MSDFFKRYDHIEFERQGRILTVRLNRPEAMNAANAALHTELSRLFADLDDDPDSDVIVLTGNGRAFSAGGDLDWMQDAIDEPERFHVTIREAKRILVGQLSMEKPIIARVNGHAMGLGASLAVSCDVAIAADTAKIGDPHVAVGLVAADGGALLWPQMTGYLRAREYLLTGDAIPATKAADIGLLTDAVPTEDLDARVYGLAERLVAGKTNAIRWTKIAINRPLVALAAHHADAAFADEIRSNETAEHAEAVRAFAEGKQGKA</sequence>
<dbReference type="PANTHER" id="PTHR43802:SF1">
    <property type="entry name" value="IP11341P-RELATED"/>
    <property type="match status" value="1"/>
</dbReference>
<dbReference type="EMBL" id="WTUX01000019">
    <property type="protein sequence ID" value="MZR14577.1"/>
    <property type="molecule type" value="Genomic_DNA"/>
</dbReference>
<comment type="caution">
    <text evidence="2">The sequence shown here is derived from an EMBL/GenBank/DDBJ whole genome shotgun (WGS) entry which is preliminary data.</text>
</comment>
<evidence type="ECO:0000256" key="1">
    <source>
        <dbReference type="ARBA" id="ARBA00005254"/>
    </source>
</evidence>
<accession>A0A845M989</accession>
<evidence type="ECO:0000313" key="2">
    <source>
        <dbReference type="EMBL" id="MZR14577.1"/>
    </source>
</evidence>
<dbReference type="InterPro" id="IPR029045">
    <property type="entry name" value="ClpP/crotonase-like_dom_sf"/>
</dbReference>
<dbReference type="AlphaFoldDB" id="A0A845M989"/>
<dbReference type="GO" id="GO:0016853">
    <property type="term" value="F:isomerase activity"/>
    <property type="evidence" value="ECO:0007669"/>
    <property type="project" value="UniProtKB-KW"/>
</dbReference>
<reference evidence="2 3" key="1">
    <citation type="submission" date="2019-12" db="EMBL/GenBank/DDBJ databases">
        <title>Maritimibacter sp. nov. sp. isolated from sea sand.</title>
        <authorList>
            <person name="Kim J."/>
            <person name="Jeong S.E."/>
            <person name="Jung H.S."/>
            <person name="Jeon C.O."/>
        </authorList>
    </citation>
    <scope>NUCLEOTIDE SEQUENCE [LARGE SCALE GENOMIC DNA]</scope>
    <source>
        <strain evidence="2 3">DP07</strain>
    </source>
</reference>
<comment type="similarity">
    <text evidence="1">Belongs to the enoyl-CoA hydratase/isomerase family.</text>
</comment>
<name>A0A845M989_9RHOB</name>
<proteinExistence type="inferred from homology"/>